<proteinExistence type="predicted"/>
<organism evidence="1 2">
    <name type="scientific">Solirubrobacter phytolaccae</name>
    <dbReference type="NCBI Taxonomy" id="1404360"/>
    <lineage>
        <taxon>Bacteria</taxon>
        <taxon>Bacillati</taxon>
        <taxon>Actinomycetota</taxon>
        <taxon>Thermoleophilia</taxon>
        <taxon>Solirubrobacterales</taxon>
        <taxon>Solirubrobacteraceae</taxon>
        <taxon>Solirubrobacter</taxon>
    </lineage>
</organism>
<comment type="caution">
    <text evidence="1">The sequence shown here is derived from an EMBL/GenBank/DDBJ whole genome shotgun (WGS) entry which is preliminary data.</text>
</comment>
<evidence type="ECO:0000313" key="1">
    <source>
        <dbReference type="EMBL" id="MDA0179567.1"/>
    </source>
</evidence>
<accession>A0A9X3SDB4</accession>
<protein>
    <submittedName>
        <fullName evidence="1">Uncharacterized protein</fullName>
    </submittedName>
</protein>
<name>A0A9X3SDB4_9ACTN</name>
<reference evidence="1" key="1">
    <citation type="submission" date="2022-10" db="EMBL/GenBank/DDBJ databases">
        <title>The WGS of Solirubrobacter phytolaccae KCTC 29190.</title>
        <authorList>
            <person name="Jiang Z."/>
        </authorList>
    </citation>
    <scope>NUCLEOTIDE SEQUENCE</scope>
    <source>
        <strain evidence="1">KCTC 29190</strain>
    </source>
</reference>
<evidence type="ECO:0000313" key="2">
    <source>
        <dbReference type="Proteomes" id="UP001147653"/>
    </source>
</evidence>
<gene>
    <name evidence="1" type="ORF">OJ997_04610</name>
</gene>
<keyword evidence="2" id="KW-1185">Reference proteome</keyword>
<sequence>MSQPERTQSARLLRWRLRSGHTPGPDTVIVVRQAIESALADPELWRIRTEDEILARYAKAGFEVQSLEDVRTTVSQATADKLALVGARPVALPRQFINRRKFRGRLADEIEQLLSEACTPLVHNAAVYGYRADRASAIPVLAAALDPAADDLESLALGLARAKDGAGPFTGMRPLYGDFNAWYLSRVSRTSRSTFRERFARDRA</sequence>
<dbReference type="Proteomes" id="UP001147653">
    <property type="component" value="Unassembled WGS sequence"/>
</dbReference>
<dbReference type="AlphaFoldDB" id="A0A9X3SDB4"/>
<dbReference type="EMBL" id="JAPDDP010000005">
    <property type="protein sequence ID" value="MDA0179567.1"/>
    <property type="molecule type" value="Genomic_DNA"/>
</dbReference>
<dbReference type="RefSeq" id="WP_270023857.1">
    <property type="nucleotide sequence ID" value="NZ_JAPDDP010000005.1"/>
</dbReference>